<organism evidence="7 8">
    <name type="scientific">Serendipita vermifera MAFF 305830</name>
    <dbReference type="NCBI Taxonomy" id="933852"/>
    <lineage>
        <taxon>Eukaryota</taxon>
        <taxon>Fungi</taxon>
        <taxon>Dikarya</taxon>
        <taxon>Basidiomycota</taxon>
        <taxon>Agaricomycotina</taxon>
        <taxon>Agaricomycetes</taxon>
        <taxon>Sebacinales</taxon>
        <taxon>Serendipitaceae</taxon>
        <taxon>Serendipita</taxon>
    </lineage>
</organism>
<evidence type="ECO:0000256" key="2">
    <source>
        <dbReference type="ARBA" id="ARBA00004604"/>
    </source>
</evidence>
<dbReference type="STRING" id="933852.A0A0C2X6Z7"/>
<evidence type="ECO:0008006" key="9">
    <source>
        <dbReference type="Google" id="ProtNLM"/>
    </source>
</evidence>
<feature type="compositionally biased region" description="Basic residues" evidence="6">
    <location>
        <begin position="296"/>
        <end position="305"/>
    </location>
</feature>
<evidence type="ECO:0000256" key="5">
    <source>
        <dbReference type="ARBA" id="ARBA00023242"/>
    </source>
</evidence>
<evidence type="ECO:0000256" key="4">
    <source>
        <dbReference type="ARBA" id="ARBA00022552"/>
    </source>
</evidence>
<dbReference type="HOGENOM" id="CLU_061887_0_0_1"/>
<feature type="compositionally biased region" description="Basic and acidic residues" evidence="6">
    <location>
        <begin position="271"/>
        <end position="280"/>
    </location>
</feature>
<comment type="function">
    <text evidence="1">Involved in nucleolar processing of pre-18S ribosomal RNA.</text>
</comment>
<dbReference type="GO" id="GO:0032040">
    <property type="term" value="C:small-subunit processome"/>
    <property type="evidence" value="ECO:0007669"/>
    <property type="project" value="InterPro"/>
</dbReference>
<reference evidence="7 8" key="1">
    <citation type="submission" date="2014-04" db="EMBL/GenBank/DDBJ databases">
        <authorList>
            <consortium name="DOE Joint Genome Institute"/>
            <person name="Kuo A."/>
            <person name="Zuccaro A."/>
            <person name="Kohler A."/>
            <person name="Nagy L.G."/>
            <person name="Floudas D."/>
            <person name="Copeland A."/>
            <person name="Barry K.W."/>
            <person name="Cichocki N."/>
            <person name="Veneault-Fourrey C."/>
            <person name="LaButti K."/>
            <person name="Lindquist E.A."/>
            <person name="Lipzen A."/>
            <person name="Lundell T."/>
            <person name="Morin E."/>
            <person name="Murat C."/>
            <person name="Sun H."/>
            <person name="Tunlid A."/>
            <person name="Henrissat B."/>
            <person name="Grigoriev I.V."/>
            <person name="Hibbett D.S."/>
            <person name="Martin F."/>
            <person name="Nordberg H.P."/>
            <person name="Cantor M.N."/>
            <person name="Hua S.X."/>
        </authorList>
    </citation>
    <scope>NUCLEOTIDE SEQUENCE [LARGE SCALE GENOMIC DNA]</scope>
    <source>
        <strain evidence="7 8">MAFF 305830</strain>
    </source>
</reference>
<comment type="subcellular location">
    <subcellularLocation>
        <location evidence="2">Nucleus</location>
        <location evidence="2">Nucleolus</location>
    </subcellularLocation>
</comment>
<dbReference type="AlphaFoldDB" id="A0A0C2X6Z7"/>
<feature type="region of interest" description="Disordered" evidence="6">
    <location>
        <begin position="262"/>
        <end position="305"/>
    </location>
</feature>
<evidence type="ECO:0000256" key="1">
    <source>
        <dbReference type="ARBA" id="ARBA00004099"/>
    </source>
</evidence>
<keyword evidence="8" id="KW-1185">Reference proteome</keyword>
<dbReference type="PANTHER" id="PTHR12838">
    <property type="entry name" value="U3 SMALL NUCLEOLAR RNA-ASSOCIATED PROTEIN 11"/>
    <property type="match status" value="1"/>
</dbReference>
<proteinExistence type="inferred from homology"/>
<dbReference type="Proteomes" id="UP000054097">
    <property type="component" value="Unassembled WGS sequence"/>
</dbReference>
<feature type="region of interest" description="Disordered" evidence="6">
    <location>
        <begin position="1"/>
        <end position="23"/>
    </location>
</feature>
<evidence type="ECO:0000256" key="6">
    <source>
        <dbReference type="SAM" id="MobiDB-lite"/>
    </source>
</evidence>
<dbReference type="EMBL" id="KN824277">
    <property type="protein sequence ID" value="KIM33873.1"/>
    <property type="molecule type" value="Genomic_DNA"/>
</dbReference>
<sequence>MSSIRNSLHRRNHKERSQLSNRKRLGILEKHKDYVQRAKDFNQKKERIKRLKQKVADRNKDEFYFGMVGKRTKDGVHYQDRGNASLPIDLVNVLKSQDEGYLRTTKTANLKRLDVVKQEILKIVGSANPDTSNDLDEEDAHLLEQVGLVAAPSSKRRRPTKHIIFVDNDAAANDYLPPGEDPIMDTMQEDTAGEEEELGWSMSKKTPVEANLKKAPSSSVNDAPDTRNAALKDLLTELRARLQRDTHLRYALRELEMQRALMGKGASKKIRAAELIRPEGQEDDELNEDEQDALFGKRRKEPPKR</sequence>
<evidence type="ECO:0000256" key="3">
    <source>
        <dbReference type="ARBA" id="ARBA00008105"/>
    </source>
</evidence>
<gene>
    <name evidence="7" type="ORF">M408DRAFT_18862</name>
</gene>
<comment type="similarity">
    <text evidence="3">Belongs to the UTP11 family.</text>
</comment>
<evidence type="ECO:0000313" key="7">
    <source>
        <dbReference type="EMBL" id="KIM33873.1"/>
    </source>
</evidence>
<feature type="compositionally biased region" description="Acidic residues" evidence="6">
    <location>
        <begin position="281"/>
        <end position="292"/>
    </location>
</feature>
<dbReference type="PANTHER" id="PTHR12838:SF0">
    <property type="entry name" value="U3 SMALL NUCLEOLAR RNA-ASSOCIATED PROTEIN 11-RELATED"/>
    <property type="match status" value="1"/>
</dbReference>
<keyword evidence="4" id="KW-0698">rRNA processing</keyword>
<reference evidence="8" key="2">
    <citation type="submission" date="2015-01" db="EMBL/GenBank/DDBJ databases">
        <title>Evolutionary Origins and Diversification of the Mycorrhizal Mutualists.</title>
        <authorList>
            <consortium name="DOE Joint Genome Institute"/>
            <consortium name="Mycorrhizal Genomics Consortium"/>
            <person name="Kohler A."/>
            <person name="Kuo A."/>
            <person name="Nagy L.G."/>
            <person name="Floudas D."/>
            <person name="Copeland A."/>
            <person name="Barry K.W."/>
            <person name="Cichocki N."/>
            <person name="Veneault-Fourrey C."/>
            <person name="LaButti K."/>
            <person name="Lindquist E.A."/>
            <person name="Lipzen A."/>
            <person name="Lundell T."/>
            <person name="Morin E."/>
            <person name="Murat C."/>
            <person name="Riley R."/>
            <person name="Ohm R."/>
            <person name="Sun H."/>
            <person name="Tunlid A."/>
            <person name="Henrissat B."/>
            <person name="Grigoriev I.V."/>
            <person name="Hibbett D.S."/>
            <person name="Martin F."/>
        </authorList>
    </citation>
    <scope>NUCLEOTIDE SEQUENCE [LARGE SCALE GENOMIC DNA]</scope>
    <source>
        <strain evidence="8">MAFF 305830</strain>
    </source>
</reference>
<evidence type="ECO:0000313" key="8">
    <source>
        <dbReference type="Proteomes" id="UP000054097"/>
    </source>
</evidence>
<dbReference type="InterPro" id="IPR007144">
    <property type="entry name" value="SSU_processome_Utp11"/>
</dbReference>
<protein>
    <recommendedName>
        <fullName evidence="9">U3 small nucleolar RNA-associated protein 11</fullName>
    </recommendedName>
</protein>
<keyword evidence="5" id="KW-0539">Nucleus</keyword>
<name>A0A0C2X6Z7_SERVB</name>
<dbReference type="OrthoDB" id="29058at2759"/>
<dbReference type="Pfam" id="PF03998">
    <property type="entry name" value="Utp11"/>
    <property type="match status" value="1"/>
</dbReference>
<accession>A0A0C2X6Z7</accession>
<dbReference type="GO" id="GO:0006364">
    <property type="term" value="P:rRNA processing"/>
    <property type="evidence" value="ECO:0007669"/>
    <property type="project" value="UniProtKB-KW"/>
</dbReference>